<dbReference type="PANTHER" id="PTHR43877">
    <property type="entry name" value="AMINOALKYLPHOSPHONATE N-ACETYLTRANSFERASE-RELATED-RELATED"/>
    <property type="match status" value="1"/>
</dbReference>
<keyword evidence="5" id="KW-1185">Reference proteome</keyword>
<sequence length="164" mass="18084">MDSPAIRVRDATSDDVEALTGLAAQVQTLHAEGRPDLFRPADGDALREFLTARLADHFIVLIAEDLDSHALGYLLAEVTSRPESPFQLAHTAMYVHHIAVDAGARRQRVGELLMDEIAERARQASASTIRLDSWSFNTDAHRFFEAQGFAASRVIFERPADAAE</sequence>
<dbReference type="GO" id="GO:0016746">
    <property type="term" value="F:acyltransferase activity"/>
    <property type="evidence" value="ECO:0007669"/>
    <property type="project" value="UniProtKB-KW"/>
</dbReference>
<organism evidence="4 5">
    <name type="scientific">Brachybacterium tyrofermentans</name>
    <dbReference type="NCBI Taxonomy" id="47848"/>
    <lineage>
        <taxon>Bacteria</taxon>
        <taxon>Bacillati</taxon>
        <taxon>Actinomycetota</taxon>
        <taxon>Actinomycetes</taxon>
        <taxon>Micrococcales</taxon>
        <taxon>Dermabacteraceae</taxon>
        <taxon>Brachybacterium</taxon>
    </lineage>
</organism>
<dbReference type="Gene3D" id="3.40.630.30">
    <property type="match status" value="1"/>
</dbReference>
<dbReference type="InterPro" id="IPR016181">
    <property type="entry name" value="Acyl_CoA_acyltransferase"/>
</dbReference>
<dbReference type="CDD" id="cd04301">
    <property type="entry name" value="NAT_SF"/>
    <property type="match status" value="1"/>
</dbReference>
<dbReference type="EMBL" id="JBHSLN010000021">
    <property type="protein sequence ID" value="MFC5297479.1"/>
    <property type="molecule type" value="Genomic_DNA"/>
</dbReference>
<keyword evidence="1 4" id="KW-0808">Transferase</keyword>
<dbReference type="EC" id="2.3.-.-" evidence="4"/>
<evidence type="ECO:0000259" key="3">
    <source>
        <dbReference type="PROSITE" id="PS51186"/>
    </source>
</evidence>
<dbReference type="SUPFAM" id="SSF55729">
    <property type="entry name" value="Acyl-CoA N-acyltransferases (Nat)"/>
    <property type="match status" value="1"/>
</dbReference>
<dbReference type="GeneID" id="303298168"/>
<evidence type="ECO:0000313" key="4">
    <source>
        <dbReference type="EMBL" id="MFC5297479.1"/>
    </source>
</evidence>
<comment type="caution">
    <text evidence="4">The sequence shown here is derived from an EMBL/GenBank/DDBJ whole genome shotgun (WGS) entry which is preliminary data.</text>
</comment>
<accession>A0ABW0FHD6</accession>
<dbReference type="RefSeq" id="WP_193118777.1">
    <property type="nucleotide sequence ID" value="NZ_BAAAIR010000044.1"/>
</dbReference>
<evidence type="ECO:0000313" key="5">
    <source>
        <dbReference type="Proteomes" id="UP001595937"/>
    </source>
</evidence>
<dbReference type="PROSITE" id="PS51186">
    <property type="entry name" value="GNAT"/>
    <property type="match status" value="1"/>
</dbReference>
<keyword evidence="2 4" id="KW-0012">Acyltransferase</keyword>
<protein>
    <submittedName>
        <fullName evidence="4">GNAT family N-acetyltransferase</fullName>
        <ecNumber evidence="4">2.3.-.-</ecNumber>
    </submittedName>
</protein>
<dbReference type="Proteomes" id="UP001595937">
    <property type="component" value="Unassembled WGS sequence"/>
</dbReference>
<dbReference type="InterPro" id="IPR050832">
    <property type="entry name" value="Bact_Acetyltransf"/>
</dbReference>
<feature type="domain" description="N-acetyltransferase" evidence="3">
    <location>
        <begin position="6"/>
        <end position="164"/>
    </location>
</feature>
<reference evidence="5" key="1">
    <citation type="journal article" date="2019" name="Int. J. Syst. Evol. Microbiol.">
        <title>The Global Catalogue of Microorganisms (GCM) 10K type strain sequencing project: providing services to taxonomists for standard genome sequencing and annotation.</title>
        <authorList>
            <consortium name="The Broad Institute Genomics Platform"/>
            <consortium name="The Broad Institute Genome Sequencing Center for Infectious Disease"/>
            <person name="Wu L."/>
            <person name="Ma J."/>
        </authorList>
    </citation>
    <scope>NUCLEOTIDE SEQUENCE [LARGE SCALE GENOMIC DNA]</scope>
    <source>
        <strain evidence="5">CGMCC 1.16455</strain>
    </source>
</reference>
<gene>
    <name evidence="4" type="ORF">ACFPK8_08145</name>
</gene>
<proteinExistence type="predicted"/>
<evidence type="ECO:0000256" key="2">
    <source>
        <dbReference type="ARBA" id="ARBA00023315"/>
    </source>
</evidence>
<dbReference type="InterPro" id="IPR000182">
    <property type="entry name" value="GNAT_dom"/>
</dbReference>
<dbReference type="Pfam" id="PF00583">
    <property type="entry name" value="Acetyltransf_1"/>
    <property type="match status" value="1"/>
</dbReference>
<evidence type="ECO:0000256" key="1">
    <source>
        <dbReference type="ARBA" id="ARBA00022679"/>
    </source>
</evidence>
<name>A0ABW0FHD6_9MICO</name>